<evidence type="ECO:0000259" key="3">
    <source>
        <dbReference type="Pfam" id="PF00296"/>
    </source>
</evidence>
<keyword evidence="5" id="KW-1185">Reference proteome</keyword>
<accession>A0A1H4I5W8</accession>
<protein>
    <submittedName>
        <fullName evidence="4">Luciferase-like monooxygenase</fullName>
    </submittedName>
</protein>
<dbReference type="Proteomes" id="UP000198609">
    <property type="component" value="Unassembled WGS sequence"/>
</dbReference>
<proteinExistence type="predicted"/>
<evidence type="ECO:0000256" key="2">
    <source>
        <dbReference type="SAM" id="MobiDB-lite"/>
    </source>
</evidence>
<dbReference type="SUPFAM" id="SSF51679">
    <property type="entry name" value="Bacterial luciferase-like"/>
    <property type="match status" value="1"/>
</dbReference>
<dbReference type="EMBL" id="FNST01000001">
    <property type="protein sequence ID" value="SEB29333.1"/>
    <property type="molecule type" value="Genomic_DNA"/>
</dbReference>
<gene>
    <name evidence="4" type="ORF">SAMN04490356_0013</name>
</gene>
<keyword evidence="1" id="KW-0560">Oxidoreductase</keyword>
<dbReference type="GO" id="GO:0004497">
    <property type="term" value="F:monooxygenase activity"/>
    <property type="evidence" value="ECO:0007669"/>
    <property type="project" value="UniProtKB-KW"/>
</dbReference>
<evidence type="ECO:0000313" key="4">
    <source>
        <dbReference type="EMBL" id="SEB29333.1"/>
    </source>
</evidence>
<dbReference type="InterPro" id="IPR022526">
    <property type="entry name" value="F420_Rv3093c"/>
</dbReference>
<dbReference type="InterPro" id="IPR011251">
    <property type="entry name" value="Luciferase-like_dom"/>
</dbReference>
<reference evidence="5" key="1">
    <citation type="submission" date="2016-10" db="EMBL/GenBank/DDBJ databases">
        <authorList>
            <person name="Varghese N."/>
            <person name="Submissions S."/>
        </authorList>
    </citation>
    <scope>NUCLEOTIDE SEQUENCE [LARGE SCALE GENOMIC DNA]</scope>
    <source>
        <strain evidence="5">DSM 40318</strain>
    </source>
</reference>
<feature type="compositionally biased region" description="Basic and acidic residues" evidence="2">
    <location>
        <begin position="336"/>
        <end position="351"/>
    </location>
</feature>
<evidence type="ECO:0000313" key="5">
    <source>
        <dbReference type="Proteomes" id="UP000198609"/>
    </source>
</evidence>
<evidence type="ECO:0000256" key="1">
    <source>
        <dbReference type="ARBA" id="ARBA00023002"/>
    </source>
</evidence>
<dbReference type="GO" id="GO:0016705">
    <property type="term" value="F:oxidoreductase activity, acting on paired donors, with incorporation or reduction of molecular oxygen"/>
    <property type="evidence" value="ECO:0007669"/>
    <property type="project" value="InterPro"/>
</dbReference>
<dbReference type="AlphaFoldDB" id="A0A1H4I5W8"/>
<feature type="domain" description="Luciferase-like" evidence="3">
    <location>
        <begin position="20"/>
        <end position="300"/>
    </location>
</feature>
<dbReference type="RefSeq" id="WP_093459432.1">
    <property type="nucleotide sequence ID" value="NZ_FNST01000001.1"/>
</dbReference>
<dbReference type="InterPro" id="IPR050564">
    <property type="entry name" value="F420-G6PD/mer"/>
</dbReference>
<sequence length="351" mass="37382">MRRRSLGVVLPYWLDRPDLEALGIARQAGECGFERLWLGEMATFDVFALATAVANRTSIPRLTVGPLAVGVRSPVAIAMGAASVATLTGTHVDVALGASSPHIVSDWHDRSWSGNPQRTRESVAVLRELLGGGRAAFSGRHIRTRGFRLRRPQPDSTISVAAFGPRMTRVAAETADEVVLNLVAPEHIAQVRASIDAFAEARGLPAPRLAVWVTCSVEPHPATYHQLASQLAVYLRPPGYGEMFTELGFGSLVRRARSTAGRHALVPDIPPELPAAVGAIGSGPEVLRRIESYFNAGADHIGLVPTTADDSEGARTLAFIREHLPDLVPGPIGAKRPADGDGIRSLGDGHP</sequence>
<dbReference type="PANTHER" id="PTHR43244:SF1">
    <property type="entry name" value="5,10-METHYLENETETRAHYDROMETHANOPTERIN REDUCTASE"/>
    <property type="match status" value="1"/>
</dbReference>
<feature type="region of interest" description="Disordered" evidence="2">
    <location>
        <begin position="330"/>
        <end position="351"/>
    </location>
</feature>
<organism evidence="4 5">
    <name type="scientific">Streptomyces melanosporofaciens</name>
    <dbReference type="NCBI Taxonomy" id="67327"/>
    <lineage>
        <taxon>Bacteria</taxon>
        <taxon>Bacillati</taxon>
        <taxon>Actinomycetota</taxon>
        <taxon>Actinomycetes</taxon>
        <taxon>Kitasatosporales</taxon>
        <taxon>Streptomycetaceae</taxon>
        <taxon>Streptomyces</taxon>
        <taxon>Streptomyces violaceusniger group</taxon>
    </lineage>
</organism>
<dbReference type="Gene3D" id="3.20.20.30">
    <property type="entry name" value="Luciferase-like domain"/>
    <property type="match status" value="1"/>
</dbReference>
<dbReference type="PANTHER" id="PTHR43244">
    <property type="match status" value="1"/>
</dbReference>
<keyword evidence="4" id="KW-0503">Monooxygenase</keyword>
<name>A0A1H4I5W8_STRMJ</name>
<dbReference type="NCBIfam" id="TIGR03841">
    <property type="entry name" value="F420_Rv3093c"/>
    <property type="match status" value="1"/>
</dbReference>
<dbReference type="InterPro" id="IPR036661">
    <property type="entry name" value="Luciferase-like_sf"/>
</dbReference>
<dbReference type="Pfam" id="PF00296">
    <property type="entry name" value="Bac_luciferase"/>
    <property type="match status" value="1"/>
</dbReference>